<feature type="domain" description="Mce/MlaD" evidence="1">
    <location>
        <begin position="38"/>
        <end position="106"/>
    </location>
</feature>
<name>A0A502E8V9_9MYCO</name>
<dbReference type="AlphaFoldDB" id="A0A502E8V9"/>
<accession>A0A502E8V9</accession>
<comment type="caution">
    <text evidence="2">The sequence shown here is derived from an EMBL/GenBank/DDBJ whole genome shotgun (WGS) entry which is preliminary data.</text>
</comment>
<dbReference type="EMBL" id="RCZG01000007">
    <property type="protein sequence ID" value="TPG32900.1"/>
    <property type="molecule type" value="Genomic_DNA"/>
</dbReference>
<protein>
    <submittedName>
        <fullName evidence="2">Mammalian cell entry related domain protein</fullName>
    </submittedName>
</protein>
<reference evidence="2 3" key="1">
    <citation type="journal article" date="2019" name="Environ. Microbiol.">
        <title>Species interactions and distinct microbial communities in high Arctic permafrost affected cryosols are associated with the CH4 and CO2 gas fluxes.</title>
        <authorList>
            <person name="Altshuler I."/>
            <person name="Hamel J."/>
            <person name="Turney S."/>
            <person name="Magnuson E."/>
            <person name="Levesque R."/>
            <person name="Greer C."/>
            <person name="Whyte L.G."/>
        </authorList>
    </citation>
    <scope>NUCLEOTIDE SEQUENCE [LARGE SCALE GENOMIC DNA]</scope>
    <source>
        <strain evidence="2 3">S5.20</strain>
    </source>
</reference>
<evidence type="ECO:0000313" key="2">
    <source>
        <dbReference type="EMBL" id="TPG32900.1"/>
    </source>
</evidence>
<evidence type="ECO:0000259" key="1">
    <source>
        <dbReference type="Pfam" id="PF02470"/>
    </source>
</evidence>
<organism evidence="2 3">
    <name type="scientific">Mycolicibacterium hodleri</name>
    <dbReference type="NCBI Taxonomy" id="49897"/>
    <lineage>
        <taxon>Bacteria</taxon>
        <taxon>Bacillati</taxon>
        <taxon>Actinomycetota</taxon>
        <taxon>Actinomycetes</taxon>
        <taxon>Mycobacteriales</taxon>
        <taxon>Mycobacteriaceae</taxon>
        <taxon>Mycolicibacterium</taxon>
    </lineage>
</organism>
<proteinExistence type="predicted"/>
<dbReference type="Pfam" id="PF02470">
    <property type="entry name" value="MlaD"/>
    <property type="match status" value="1"/>
</dbReference>
<sequence>MGLVVIVVSAVTAFTVVDPYGGRPSDKFGVVIESPYVGEGVVAGTPVVMHGVTVGEVTQVASLPGGGVRLAADLRTAPTSGLTDSVGIDFRPANYFGVTGINIEPGDGGRALVDGSLIKTTPKGNFTLQALLSRLGNLSDGVMTAHLIDVVQRAADYTDGLDPLLETMLVVSSSVTKVQTVSTAELMRNATGISVAFPGFTNALLDFGDKAAHGGDAYQISEDFWINIFKPSIDYVATQFFGALGTLVGSHSAELAPLTDMIKVLTDVAPGLVPSEQIAGTATELRTRLQKLFEGTPDRRAVNVKVVLDSLPGVAAPLEAMAGPQ</sequence>
<dbReference type="OrthoDB" id="4367361at2"/>
<dbReference type="Proteomes" id="UP000320095">
    <property type="component" value="Unassembled WGS sequence"/>
</dbReference>
<gene>
    <name evidence="2" type="ORF">EAH80_18950</name>
</gene>
<keyword evidence="3" id="KW-1185">Reference proteome</keyword>
<evidence type="ECO:0000313" key="3">
    <source>
        <dbReference type="Proteomes" id="UP000320095"/>
    </source>
</evidence>
<dbReference type="InterPro" id="IPR003399">
    <property type="entry name" value="Mce/MlaD"/>
</dbReference>